<sequence>MQDITRFATPTGGRPFPPFSIAVRHGGTLYVSGLGPVDLQGKIARGDFAAQFAQVIENLKVVLAEAGADMTRILKTNVLLTRATDVAEMNKLYAAAFPADHLPARTTSVVAALPVPDFLLEIEAIVAVG</sequence>
<gene>
    <name evidence="1" type="ORF">KHU32_16710</name>
</gene>
<organism evidence="1 2">
    <name type="scientific">Roseococcus pinisoli</name>
    <dbReference type="NCBI Taxonomy" id="2835040"/>
    <lineage>
        <taxon>Bacteria</taxon>
        <taxon>Pseudomonadati</taxon>
        <taxon>Pseudomonadota</taxon>
        <taxon>Alphaproteobacteria</taxon>
        <taxon>Acetobacterales</taxon>
        <taxon>Roseomonadaceae</taxon>
        <taxon>Roseococcus</taxon>
    </lineage>
</organism>
<keyword evidence="2" id="KW-1185">Reference proteome</keyword>
<dbReference type="EMBL" id="JAHCDA010000003">
    <property type="protein sequence ID" value="MBS7812594.1"/>
    <property type="molecule type" value="Genomic_DNA"/>
</dbReference>
<evidence type="ECO:0000313" key="1">
    <source>
        <dbReference type="EMBL" id="MBS7812594.1"/>
    </source>
</evidence>
<accession>A0ABS5QFX1</accession>
<dbReference type="CDD" id="cd00448">
    <property type="entry name" value="YjgF_YER057c_UK114_family"/>
    <property type="match status" value="1"/>
</dbReference>
<dbReference type="InterPro" id="IPR035959">
    <property type="entry name" value="RutC-like_sf"/>
</dbReference>
<dbReference type="SUPFAM" id="SSF55298">
    <property type="entry name" value="YjgF-like"/>
    <property type="match status" value="1"/>
</dbReference>
<comment type="caution">
    <text evidence="1">The sequence shown here is derived from an EMBL/GenBank/DDBJ whole genome shotgun (WGS) entry which is preliminary data.</text>
</comment>
<dbReference type="PANTHER" id="PTHR11803">
    <property type="entry name" value="2-IMINOBUTANOATE/2-IMINOPROPANOATE DEAMINASE RIDA"/>
    <property type="match status" value="1"/>
</dbReference>
<dbReference type="RefSeq" id="WP_213671288.1">
    <property type="nucleotide sequence ID" value="NZ_JAHCDA010000003.1"/>
</dbReference>
<proteinExistence type="predicted"/>
<dbReference type="Proteomes" id="UP000766336">
    <property type="component" value="Unassembled WGS sequence"/>
</dbReference>
<name>A0ABS5QFX1_9PROT</name>
<evidence type="ECO:0000313" key="2">
    <source>
        <dbReference type="Proteomes" id="UP000766336"/>
    </source>
</evidence>
<dbReference type="Gene3D" id="3.30.1330.40">
    <property type="entry name" value="RutC-like"/>
    <property type="match status" value="1"/>
</dbReference>
<dbReference type="InterPro" id="IPR006175">
    <property type="entry name" value="YjgF/YER057c/UK114"/>
</dbReference>
<reference evidence="1 2" key="1">
    <citation type="submission" date="2021-05" db="EMBL/GenBank/DDBJ databases">
        <title>Roseococcus sp. XZZS9, whole genome shotgun sequencing project.</title>
        <authorList>
            <person name="Zhao G."/>
            <person name="Shen L."/>
        </authorList>
    </citation>
    <scope>NUCLEOTIDE SEQUENCE [LARGE SCALE GENOMIC DNA]</scope>
    <source>
        <strain evidence="1 2">XZZS9</strain>
    </source>
</reference>
<dbReference type="PANTHER" id="PTHR11803:SF39">
    <property type="entry name" value="2-IMINOBUTANOATE_2-IMINOPROPANOATE DEAMINASE"/>
    <property type="match status" value="1"/>
</dbReference>
<dbReference type="Pfam" id="PF01042">
    <property type="entry name" value="Ribonuc_L-PSP"/>
    <property type="match status" value="1"/>
</dbReference>
<protein>
    <submittedName>
        <fullName evidence="1">RidA family protein</fullName>
    </submittedName>
</protein>